<evidence type="ECO:0000313" key="2">
    <source>
        <dbReference type="EMBL" id="CCM62792.1"/>
    </source>
</evidence>
<keyword evidence="1" id="KW-0472">Membrane</keyword>
<organism evidence="2 3">
    <name type="scientific">Candidatus Neomicrothrix parvicella RN1</name>
    <dbReference type="NCBI Taxonomy" id="1229780"/>
    <lineage>
        <taxon>Bacteria</taxon>
        <taxon>Bacillati</taxon>
        <taxon>Actinomycetota</taxon>
        <taxon>Acidimicrobiia</taxon>
        <taxon>Acidimicrobiales</taxon>
        <taxon>Microthrixaceae</taxon>
        <taxon>Candidatus Neomicrothrix</taxon>
    </lineage>
</organism>
<dbReference type="eggNOG" id="ENOG502ZSEY">
    <property type="taxonomic scope" value="Bacteria"/>
</dbReference>
<feature type="transmembrane region" description="Helical" evidence="1">
    <location>
        <begin position="58"/>
        <end position="79"/>
    </location>
</feature>
<keyword evidence="3" id="KW-1185">Reference proteome</keyword>
<keyword evidence="1" id="KW-0812">Transmembrane</keyword>
<dbReference type="EMBL" id="CANL01000005">
    <property type="protein sequence ID" value="CCM62792.1"/>
    <property type="molecule type" value="Genomic_DNA"/>
</dbReference>
<dbReference type="RefSeq" id="WP_012224489.1">
    <property type="nucleotide sequence ID" value="NZ_HG422565.1"/>
</dbReference>
<dbReference type="AlphaFoldDB" id="R4Z2K0"/>
<feature type="transmembrane region" description="Helical" evidence="1">
    <location>
        <begin position="94"/>
        <end position="115"/>
    </location>
</feature>
<comment type="caution">
    <text evidence="2">The sequence shown here is derived from an EMBL/GenBank/DDBJ whole genome shotgun (WGS) entry which is preliminary data.</text>
</comment>
<keyword evidence="1" id="KW-1133">Transmembrane helix</keyword>
<dbReference type="STRING" id="1229780.BN381_130350"/>
<name>R4Z2K0_9ACTN</name>
<gene>
    <name evidence="2" type="ORF">BN381_130350</name>
</gene>
<sequence length="237" mass="26211">MDPSRLEAAAIVATAENLSLRIDERFDGRGISEIGHHLQATARATCDRLAELHRPRRALRYGIAALILLGLAVAVLAALSVDLTASEVRGFDDWIMVLEAGFQDVVFVGLAVVFVRGIETRLVRKDALVGLHELRSVAHVIDMHQLTKDPEALLRPDQRTEHSPPRNLNRFELTRYLDYCSEMLSITAKLAAMYAQESQDAVVLGAVREIESLSSDMSSEVWQKALLLQIQQSSEGA</sequence>
<evidence type="ECO:0000313" key="3">
    <source>
        <dbReference type="Proteomes" id="UP000018291"/>
    </source>
</evidence>
<accession>R4Z2K0</accession>
<reference evidence="2 3" key="1">
    <citation type="journal article" date="2013" name="ISME J.">
        <title>Metabolic model for the filamentous 'Candidatus Microthrix parvicella' based on genomic and metagenomic analyses.</title>
        <authorList>
            <person name="Jon McIlroy S."/>
            <person name="Kristiansen R."/>
            <person name="Albertsen M."/>
            <person name="Michael Karst S."/>
            <person name="Rossetti S."/>
            <person name="Lund Nielsen J."/>
            <person name="Tandoi V."/>
            <person name="James Seviour R."/>
            <person name="Nielsen P.H."/>
        </authorList>
    </citation>
    <scope>NUCLEOTIDE SEQUENCE [LARGE SCALE GENOMIC DNA]</scope>
    <source>
        <strain evidence="2 3">RN1</strain>
    </source>
</reference>
<protein>
    <submittedName>
        <fullName evidence="2">Uncharacterized protein</fullName>
    </submittedName>
</protein>
<proteinExistence type="predicted"/>
<dbReference type="HOGENOM" id="CLU_1146274_0_0_11"/>
<dbReference type="Proteomes" id="UP000018291">
    <property type="component" value="Unassembled WGS sequence"/>
</dbReference>
<evidence type="ECO:0000256" key="1">
    <source>
        <dbReference type="SAM" id="Phobius"/>
    </source>
</evidence>